<organism evidence="1 2">
    <name type="scientific">Vibrio phage vB_VpM-pA2SJ1</name>
    <dbReference type="NCBI Taxonomy" id="3095964"/>
    <lineage>
        <taxon>Viruses</taxon>
        <taxon>Duplodnaviria</taxon>
        <taxon>Heunggongvirae</taxon>
        <taxon>Uroviricota</taxon>
        <taxon>Caudoviricetes</taxon>
    </lineage>
</organism>
<protein>
    <submittedName>
        <fullName evidence="1">Uncharacterized protein</fullName>
    </submittedName>
</protein>
<evidence type="ECO:0000313" key="2">
    <source>
        <dbReference type="Proteomes" id="UP001432163"/>
    </source>
</evidence>
<reference evidence="1" key="1">
    <citation type="submission" date="2023-11" db="EMBL/GenBank/DDBJ databases">
        <title>Complete genome sequence of Vibrio virus vB_VpM-pA2SJ1.</title>
        <authorList>
            <person name="Lim S.J."/>
            <person name="Park S.Y."/>
            <person name="Kim J.H."/>
        </authorList>
    </citation>
    <scope>NUCLEOTIDE SEQUENCE</scope>
</reference>
<dbReference type="Proteomes" id="UP001432163">
    <property type="component" value="Segment"/>
</dbReference>
<dbReference type="EMBL" id="OR813779">
    <property type="protein sequence ID" value="WRQ13113.1"/>
    <property type="molecule type" value="Genomic_DNA"/>
</dbReference>
<accession>A0AAX4J5L9</accession>
<name>A0AAX4J5L9_9CAUD</name>
<proteinExistence type="predicted"/>
<evidence type="ECO:0000313" key="1">
    <source>
        <dbReference type="EMBL" id="WRQ13113.1"/>
    </source>
</evidence>
<sequence length="105" mass="11692">MKKLLLSVAIAAISFSTLAADKITSKEYNTIIKGIETTTCVELGMKTDIDVALVMLPLNDTRPDVFKALIQQDLKYVLSTMTTEQFLGLADIQDRVEANPYKYCK</sequence>